<reference evidence="2 3" key="1">
    <citation type="submission" date="2019-03" db="EMBL/GenBank/DDBJ databases">
        <title>First draft genome of Liparis tanakae, snailfish: a comprehensive survey of snailfish specific genes.</title>
        <authorList>
            <person name="Kim W."/>
            <person name="Song I."/>
            <person name="Jeong J.-H."/>
            <person name="Kim D."/>
            <person name="Kim S."/>
            <person name="Ryu S."/>
            <person name="Song J.Y."/>
            <person name="Lee S.K."/>
        </authorList>
    </citation>
    <scope>NUCLEOTIDE SEQUENCE [LARGE SCALE GENOMIC DNA]</scope>
    <source>
        <tissue evidence="2">Muscle</tissue>
    </source>
</reference>
<dbReference type="EMBL" id="SRLO01000019">
    <property type="protein sequence ID" value="TNN85808.1"/>
    <property type="molecule type" value="Genomic_DNA"/>
</dbReference>
<evidence type="ECO:0000256" key="1">
    <source>
        <dbReference type="SAM" id="MobiDB-lite"/>
    </source>
</evidence>
<accession>A0A4Z2J7Z0</accession>
<protein>
    <submittedName>
        <fullName evidence="2">Uncharacterized protein</fullName>
    </submittedName>
</protein>
<feature type="region of interest" description="Disordered" evidence="1">
    <location>
        <begin position="82"/>
        <end position="106"/>
    </location>
</feature>
<proteinExistence type="predicted"/>
<gene>
    <name evidence="2" type="ORF">EYF80_004055</name>
</gene>
<comment type="caution">
    <text evidence="2">The sequence shown here is derived from an EMBL/GenBank/DDBJ whole genome shotgun (WGS) entry which is preliminary data.</text>
</comment>
<dbReference type="AlphaFoldDB" id="A0A4Z2J7Z0"/>
<evidence type="ECO:0000313" key="2">
    <source>
        <dbReference type="EMBL" id="TNN85808.1"/>
    </source>
</evidence>
<name>A0A4Z2J7Z0_9TELE</name>
<organism evidence="2 3">
    <name type="scientific">Liparis tanakae</name>
    <name type="common">Tanaka's snailfish</name>
    <dbReference type="NCBI Taxonomy" id="230148"/>
    <lineage>
        <taxon>Eukaryota</taxon>
        <taxon>Metazoa</taxon>
        <taxon>Chordata</taxon>
        <taxon>Craniata</taxon>
        <taxon>Vertebrata</taxon>
        <taxon>Euteleostomi</taxon>
        <taxon>Actinopterygii</taxon>
        <taxon>Neopterygii</taxon>
        <taxon>Teleostei</taxon>
        <taxon>Neoteleostei</taxon>
        <taxon>Acanthomorphata</taxon>
        <taxon>Eupercaria</taxon>
        <taxon>Perciformes</taxon>
        <taxon>Cottioidei</taxon>
        <taxon>Cottales</taxon>
        <taxon>Liparidae</taxon>
        <taxon>Liparis</taxon>
    </lineage>
</organism>
<evidence type="ECO:0000313" key="3">
    <source>
        <dbReference type="Proteomes" id="UP000314294"/>
    </source>
</evidence>
<feature type="compositionally biased region" description="Polar residues" evidence="1">
    <location>
        <begin position="87"/>
        <end position="97"/>
    </location>
</feature>
<sequence>MCLCRGLEPGLPLGLVQLASTPPMEVCSPSSRDVLAWLTLVTEVEVLESSFFWFWVNCNLRFWVAASGLVLMLHIRHRNDDVAGGASDNSDIDSTFPPSAEDLHNF</sequence>
<keyword evidence="3" id="KW-1185">Reference proteome</keyword>
<dbReference type="Proteomes" id="UP000314294">
    <property type="component" value="Unassembled WGS sequence"/>
</dbReference>